<dbReference type="SUPFAM" id="SSF51569">
    <property type="entry name" value="Aldolase"/>
    <property type="match status" value="1"/>
</dbReference>
<dbReference type="Pfam" id="PF07883">
    <property type="entry name" value="Cupin_2"/>
    <property type="match status" value="1"/>
</dbReference>
<dbReference type="Pfam" id="PF08666">
    <property type="entry name" value="SAF"/>
    <property type="match status" value="1"/>
</dbReference>
<dbReference type="Proteomes" id="UP000218554">
    <property type="component" value="Chromosome"/>
</dbReference>
<accession>A0AAD1FHS7</accession>
<evidence type="ECO:0000259" key="2">
    <source>
        <dbReference type="Pfam" id="PF07883"/>
    </source>
</evidence>
<feature type="domain" description="SAF" evidence="3">
    <location>
        <begin position="290"/>
        <end position="347"/>
    </location>
</feature>
<dbReference type="Gene3D" id="2.60.120.10">
    <property type="entry name" value="Jelly Rolls"/>
    <property type="match status" value="1"/>
</dbReference>
<dbReference type="EC" id="2.5.1.56" evidence="4"/>
<reference evidence="4 5" key="2">
    <citation type="journal article" date="2017" name="Int. J. Syst. Evol. Microbiol.">
        <title>Pseudomonas furukawaii sp. nov., a polychlorinated biphenyl-degrading bacterium isolated from biphenyl-contaminated soil in Japan.</title>
        <authorList>
            <person name="Kimura N."/>
            <person name="Watanabe T."/>
            <person name="Suenaga H."/>
            <person name="Fujihara H."/>
            <person name="Futagami T."/>
            <person name="Goto M."/>
            <person name="Hanada S."/>
            <person name="Hirose J."/>
        </authorList>
    </citation>
    <scope>NUCLEOTIDE SEQUENCE [LARGE SCALE GENOMIC DNA]</scope>
    <source>
        <strain evidence="5">DSM 10086 / NBRC 110670 / KF707</strain>
    </source>
</reference>
<dbReference type="EMBL" id="AP014862">
    <property type="protein sequence ID" value="BAU75718.1"/>
    <property type="molecule type" value="Genomic_DNA"/>
</dbReference>
<dbReference type="GO" id="GO:0047444">
    <property type="term" value="F:N-acylneuraminate-9-phosphate synthase activity"/>
    <property type="evidence" value="ECO:0007669"/>
    <property type="project" value="TreeGrafter"/>
</dbReference>
<dbReference type="Pfam" id="PF03102">
    <property type="entry name" value="NeuB"/>
    <property type="match status" value="1"/>
</dbReference>
<dbReference type="InterPro" id="IPR011051">
    <property type="entry name" value="RmlC_Cupin_sf"/>
</dbReference>
<dbReference type="InterPro" id="IPR013096">
    <property type="entry name" value="Cupin_2"/>
</dbReference>
<feature type="domain" description="PseI/NeuA/B-like" evidence="1">
    <location>
        <begin position="53"/>
        <end position="271"/>
    </location>
</feature>
<keyword evidence="5" id="KW-1185">Reference proteome</keyword>
<proteinExistence type="predicted"/>
<dbReference type="Gene3D" id="3.90.1210.10">
    <property type="entry name" value="Antifreeze-like/N-acetylneuraminic acid synthase C-terminal domain"/>
    <property type="match status" value="1"/>
</dbReference>
<dbReference type="GO" id="GO:0016051">
    <property type="term" value="P:carbohydrate biosynthetic process"/>
    <property type="evidence" value="ECO:0007669"/>
    <property type="project" value="InterPro"/>
</dbReference>
<protein>
    <submittedName>
        <fullName evidence="4">N-acetylneuraminate synthase</fullName>
        <ecNumber evidence="4">2.5.1.56</ecNumber>
    </submittedName>
</protein>
<dbReference type="PANTHER" id="PTHR42966:SF1">
    <property type="entry name" value="SIALIC ACID SYNTHASE"/>
    <property type="match status" value="1"/>
</dbReference>
<keyword evidence="4" id="KW-0808">Transferase</keyword>
<feature type="domain" description="Cupin type-2" evidence="2">
    <location>
        <begin position="412"/>
        <end position="471"/>
    </location>
</feature>
<name>A0AAD1FHS7_METFU</name>
<dbReference type="InterPro" id="IPR013785">
    <property type="entry name" value="Aldolase_TIM"/>
</dbReference>
<dbReference type="InterPro" id="IPR013132">
    <property type="entry name" value="PseI/NeuA/B-like_N"/>
</dbReference>
<dbReference type="GO" id="GO:0050462">
    <property type="term" value="F:N-acetylneuraminate synthase activity"/>
    <property type="evidence" value="ECO:0007669"/>
    <property type="project" value="UniProtKB-EC"/>
</dbReference>
<dbReference type="AlphaFoldDB" id="A0AAD1FHS7"/>
<dbReference type="CDD" id="cd11611">
    <property type="entry name" value="SAF"/>
    <property type="match status" value="1"/>
</dbReference>
<dbReference type="Gene3D" id="3.20.20.70">
    <property type="entry name" value="Aldolase class I"/>
    <property type="match status" value="1"/>
</dbReference>
<dbReference type="KEGG" id="pfuw:KF707C_40300"/>
<dbReference type="PANTHER" id="PTHR42966">
    <property type="entry name" value="N-ACETYLNEURAMINATE SYNTHASE"/>
    <property type="match status" value="1"/>
</dbReference>
<dbReference type="InterPro" id="IPR014710">
    <property type="entry name" value="RmlC-like_jellyroll"/>
</dbReference>
<sequence length="508" mass="57731">MNDVSTAAAALFDRPLFILEMANNHMGDLEHGIALIRAFADVCRDFPFRFAFKLQYRDLDTFIHPAMRGRDDVKYIKRFSETRLSREQFDALVAEIRACGFLCLSTPFDEPSVALIEEQGLDAIKIASCSMSDWPLLERVVQTRFPLIVSTAGATLEEVDRLVSFLTHREKNFAILHCVGEYPTPDAHMHLSQVDFLQRRYPGVRVGFSTHEDPDNTDIVKMALAKGARVFEKHVGLPTERYPINAYSASPEQVRRWLDAARYALLLCGEGSQRLPVNESELASLRSLRRGVFARRPITAGEVVHAEDVYFAFPPRDDQFTANDWSKYATFTAQADIPADAPIGPANSTRRDVRNKVWDIVQQVRAQLRNSHVVFPGRVDLEISHHYGLDRFDEVGLTMLTVVNRGYCKKLLMLLPGQRHPEQYHERKEETFHVLQGELRLWLDGEESTCRPGDVVTVEPGVRHAFSSPGGAIIEELSSTHYANDSFYTDEAINANRDRKTLLSYWMD</sequence>
<gene>
    <name evidence="4" type="ORF">KF707C_40300</name>
</gene>
<evidence type="ECO:0000259" key="1">
    <source>
        <dbReference type="Pfam" id="PF03102"/>
    </source>
</evidence>
<evidence type="ECO:0000313" key="4">
    <source>
        <dbReference type="EMBL" id="BAU75718.1"/>
    </source>
</evidence>
<reference evidence="5" key="1">
    <citation type="submission" date="2015-05" db="EMBL/GenBank/DDBJ databases">
        <title>Draft genome sequencing of a biphenyl-degrading bacterium, Pseudomonas balearica KF707 (=NBRC110670).</title>
        <authorList>
            <person name="Kimura N."/>
            <person name="Hirose J."/>
            <person name="Watanabe T."/>
            <person name="Suenaga H."/>
            <person name="Fujihara H."/>
            <person name="Noguchi M."/>
            <person name="Hashimoto M."/>
            <person name="Shimodaira J."/>
            <person name="Tsuchikane K."/>
            <person name="Hosoyama A."/>
            <person name="Yamazoe A."/>
            <person name="Fujita N."/>
            <person name="Furukawa K."/>
        </authorList>
    </citation>
    <scope>NUCLEOTIDE SEQUENCE [LARGE SCALE GENOMIC DNA]</scope>
    <source>
        <strain evidence="5">DSM 10086 / NBRC 110670 / KF707</strain>
    </source>
</reference>
<evidence type="ECO:0000313" key="5">
    <source>
        <dbReference type="Proteomes" id="UP000218554"/>
    </source>
</evidence>
<dbReference type="SUPFAM" id="SSF51182">
    <property type="entry name" value="RmlC-like cupins"/>
    <property type="match status" value="1"/>
</dbReference>
<evidence type="ECO:0000259" key="3">
    <source>
        <dbReference type="Pfam" id="PF08666"/>
    </source>
</evidence>
<dbReference type="InterPro" id="IPR051690">
    <property type="entry name" value="PseI-like"/>
</dbReference>
<dbReference type="RefSeq" id="WP_003456943.1">
    <property type="nucleotide sequence ID" value="NZ_AJMR01000230.1"/>
</dbReference>
<organism evidence="4 5">
    <name type="scientific">Metapseudomonas furukawaii</name>
    <name type="common">Pseudomonas furukawaii</name>
    <dbReference type="NCBI Taxonomy" id="1149133"/>
    <lineage>
        <taxon>Bacteria</taxon>
        <taxon>Pseudomonadati</taxon>
        <taxon>Pseudomonadota</taxon>
        <taxon>Gammaproteobacteria</taxon>
        <taxon>Pseudomonadales</taxon>
        <taxon>Pseudomonadaceae</taxon>
        <taxon>Metapseudomonas</taxon>
    </lineage>
</organism>
<dbReference type="InterPro" id="IPR013974">
    <property type="entry name" value="SAF"/>
</dbReference>